<sequence>MFNNTSMAGMSFGFPDVCLTPVPAPTPIPYPNLGMEPTNVPMVVNVFYGCGPAHTVSGITPMTEGDEAGVNLGVASGLESGPETTLVPSFTVFANGQPIDKMTSMTMHNGTNAIGAKLVPSQVVSMTLA</sequence>
<gene>
    <name evidence="1" type="ORF">ACFOGJ_19810</name>
</gene>
<dbReference type="CDD" id="cd14740">
    <property type="entry name" value="PAAR_4"/>
    <property type="match status" value="1"/>
</dbReference>
<protein>
    <submittedName>
        <fullName evidence="1">DUF4150 domain-containing protein</fullName>
    </submittedName>
</protein>
<accession>A0ABV7L4M0</accession>
<name>A0ABV7L4M0_9PROT</name>
<evidence type="ECO:0000313" key="2">
    <source>
        <dbReference type="Proteomes" id="UP001595528"/>
    </source>
</evidence>
<keyword evidence="2" id="KW-1185">Reference proteome</keyword>
<proteinExistence type="predicted"/>
<dbReference type="Proteomes" id="UP001595528">
    <property type="component" value="Unassembled WGS sequence"/>
</dbReference>
<dbReference type="EMBL" id="JBHRTR010000032">
    <property type="protein sequence ID" value="MFC3229504.1"/>
    <property type="molecule type" value="Genomic_DNA"/>
</dbReference>
<organism evidence="1 2">
    <name type="scientific">Marinibaculum pumilum</name>
    <dbReference type="NCBI Taxonomy" id="1766165"/>
    <lineage>
        <taxon>Bacteria</taxon>
        <taxon>Pseudomonadati</taxon>
        <taxon>Pseudomonadota</taxon>
        <taxon>Alphaproteobacteria</taxon>
        <taxon>Rhodospirillales</taxon>
        <taxon>Rhodospirillaceae</taxon>
        <taxon>Marinibaculum</taxon>
    </lineage>
</organism>
<dbReference type="Pfam" id="PF13665">
    <property type="entry name" value="Tox-PAAR-like"/>
    <property type="match status" value="1"/>
</dbReference>
<comment type="caution">
    <text evidence="1">The sequence shown here is derived from an EMBL/GenBank/DDBJ whole genome shotgun (WGS) entry which is preliminary data.</text>
</comment>
<reference evidence="2" key="1">
    <citation type="journal article" date="2019" name="Int. J. Syst. Evol. Microbiol.">
        <title>The Global Catalogue of Microorganisms (GCM) 10K type strain sequencing project: providing services to taxonomists for standard genome sequencing and annotation.</title>
        <authorList>
            <consortium name="The Broad Institute Genomics Platform"/>
            <consortium name="The Broad Institute Genome Sequencing Center for Infectious Disease"/>
            <person name="Wu L."/>
            <person name="Ma J."/>
        </authorList>
    </citation>
    <scope>NUCLEOTIDE SEQUENCE [LARGE SCALE GENOMIC DNA]</scope>
    <source>
        <strain evidence="2">KCTC 42964</strain>
    </source>
</reference>
<evidence type="ECO:0000313" key="1">
    <source>
        <dbReference type="EMBL" id="MFC3229504.1"/>
    </source>
</evidence>
<dbReference type="RefSeq" id="WP_379903779.1">
    <property type="nucleotide sequence ID" value="NZ_JBHRTR010000032.1"/>
</dbReference>